<sequence length="246" mass="28209">MLHNASSRENKLKINKELIDPQVEPVEDKIHRIVKSSVASIPGVGGVAAEVFNSIVESPMESRKIQWMIEVTDAINMHLVEREHSIEKLIHNDVFITTLLQASQSALRQHSLDKREMLKNAVVNSALDAELFEWKNAIFMNMIERFSVLHMVMLKVANQEKNWFMDAFLKQKGRDKGFKAILISEFPDLQGDLKYASIVWDELYREQLVIEREFDQLGSINGDKKRLTTDIAQEFLAFVSAPKQDA</sequence>
<proteinExistence type="predicted"/>
<reference evidence="1 2" key="1">
    <citation type="submission" date="2018-08" db="EMBL/GenBank/DDBJ databases">
        <title>Vibrio harveyi strains pathogenic to white snook Centropomus viridis Lockington (1877) and potential probiotic bacteria.</title>
        <authorList>
            <person name="Soto-Rodriguez S."/>
            <person name="Gomez-Gil B."/>
            <person name="Lozano-Olvera R."/>
        </authorList>
    </citation>
    <scope>NUCLEOTIDE SEQUENCE [LARGE SCALE GENOMIC DNA]</scope>
    <source>
        <strain evidence="1 2">CAIM 1508</strain>
    </source>
</reference>
<gene>
    <name evidence="1" type="ORF">DS957_029180</name>
</gene>
<evidence type="ECO:0000313" key="2">
    <source>
        <dbReference type="Proteomes" id="UP000253437"/>
    </source>
</evidence>
<name>A0A8B3DB15_VIBHA</name>
<dbReference type="AlphaFoldDB" id="A0A8B3DB15"/>
<organism evidence="1 2">
    <name type="scientific">Vibrio harveyi</name>
    <name type="common">Beneckea harveyi</name>
    <dbReference type="NCBI Taxonomy" id="669"/>
    <lineage>
        <taxon>Bacteria</taxon>
        <taxon>Pseudomonadati</taxon>
        <taxon>Pseudomonadota</taxon>
        <taxon>Gammaproteobacteria</taxon>
        <taxon>Vibrionales</taxon>
        <taxon>Vibrionaceae</taxon>
        <taxon>Vibrio</taxon>
    </lineage>
</organism>
<protein>
    <submittedName>
        <fullName evidence="1">Uncharacterized protein</fullName>
    </submittedName>
</protein>
<evidence type="ECO:0000313" key="1">
    <source>
        <dbReference type="EMBL" id="RIV97832.1"/>
    </source>
</evidence>
<dbReference type="Proteomes" id="UP000253437">
    <property type="component" value="Unassembled WGS sequence"/>
</dbReference>
<dbReference type="EMBL" id="QOUW02000313">
    <property type="protein sequence ID" value="RIV97832.1"/>
    <property type="molecule type" value="Genomic_DNA"/>
</dbReference>
<comment type="caution">
    <text evidence="1">The sequence shown here is derived from an EMBL/GenBank/DDBJ whole genome shotgun (WGS) entry which is preliminary data.</text>
</comment>
<accession>A0A8B3DB15</accession>